<keyword evidence="1" id="KW-0472">Membrane</keyword>
<proteinExistence type="predicted"/>
<feature type="chain" id="PRO_5012723312" evidence="2">
    <location>
        <begin position="16"/>
        <end position="81"/>
    </location>
</feature>
<accession>A0A058ZD50</accession>
<keyword evidence="1" id="KW-0812">Transmembrane</keyword>
<dbReference type="RefSeq" id="XP_009493913.1">
    <property type="nucleotide sequence ID" value="XM_009495638.1"/>
</dbReference>
<gene>
    <name evidence="3" type="ORF">H696_01729</name>
</gene>
<feature type="signal peptide" evidence="2">
    <location>
        <begin position="1"/>
        <end position="15"/>
    </location>
</feature>
<evidence type="ECO:0000313" key="4">
    <source>
        <dbReference type="Proteomes" id="UP000030693"/>
    </source>
</evidence>
<feature type="transmembrane region" description="Helical" evidence="1">
    <location>
        <begin position="51"/>
        <end position="69"/>
    </location>
</feature>
<evidence type="ECO:0000256" key="1">
    <source>
        <dbReference type="SAM" id="Phobius"/>
    </source>
</evidence>
<dbReference type="EMBL" id="KB932202">
    <property type="protein sequence ID" value="KCV72335.1"/>
    <property type="molecule type" value="Genomic_DNA"/>
</dbReference>
<name>A0A058ZD50_FONAL</name>
<evidence type="ECO:0000313" key="3">
    <source>
        <dbReference type="EMBL" id="KCV72335.1"/>
    </source>
</evidence>
<keyword evidence="2" id="KW-0732">Signal</keyword>
<evidence type="ECO:0000256" key="2">
    <source>
        <dbReference type="SAM" id="SignalP"/>
    </source>
</evidence>
<dbReference type="Proteomes" id="UP000030693">
    <property type="component" value="Unassembled WGS sequence"/>
</dbReference>
<sequence>MFFFMVSLYSHLVASIPGVSIPAMASGRSERLAYSRQRAISGYQAVRRSSWALLGVSLILSMVIVVAFLRLSFLTLKVAIC</sequence>
<organism evidence="3">
    <name type="scientific">Fonticula alba</name>
    <name type="common">Slime mold</name>
    <dbReference type="NCBI Taxonomy" id="691883"/>
    <lineage>
        <taxon>Eukaryota</taxon>
        <taxon>Rotosphaerida</taxon>
        <taxon>Fonticulaceae</taxon>
        <taxon>Fonticula</taxon>
    </lineage>
</organism>
<protein>
    <submittedName>
        <fullName evidence="3">Uncharacterized protein</fullName>
    </submittedName>
</protein>
<reference evidence="3" key="1">
    <citation type="submission" date="2013-04" db="EMBL/GenBank/DDBJ databases">
        <title>The Genome Sequence of Fonticula alba ATCC 38817.</title>
        <authorList>
            <consortium name="The Broad Institute Genomics Platform"/>
            <person name="Russ C."/>
            <person name="Cuomo C."/>
            <person name="Burger G."/>
            <person name="Gray M.W."/>
            <person name="Holland P.W.H."/>
            <person name="King N."/>
            <person name="Lang F.B.F."/>
            <person name="Roger A.J."/>
            <person name="Ruiz-Trillo I."/>
            <person name="Brown M."/>
            <person name="Walker B."/>
            <person name="Young S."/>
            <person name="Zeng Q."/>
            <person name="Gargeya S."/>
            <person name="Fitzgerald M."/>
            <person name="Haas B."/>
            <person name="Abouelleil A."/>
            <person name="Allen A.W."/>
            <person name="Alvarado L."/>
            <person name="Arachchi H.M."/>
            <person name="Berlin A.M."/>
            <person name="Chapman S.B."/>
            <person name="Gainer-Dewar J."/>
            <person name="Goldberg J."/>
            <person name="Griggs A."/>
            <person name="Gujja S."/>
            <person name="Hansen M."/>
            <person name="Howarth C."/>
            <person name="Imamovic A."/>
            <person name="Ireland A."/>
            <person name="Larimer J."/>
            <person name="McCowan C."/>
            <person name="Murphy C."/>
            <person name="Pearson M."/>
            <person name="Poon T.W."/>
            <person name="Priest M."/>
            <person name="Roberts A."/>
            <person name="Saif S."/>
            <person name="Shea T."/>
            <person name="Sisk P."/>
            <person name="Sykes S."/>
            <person name="Wortman J."/>
            <person name="Nusbaum C."/>
            <person name="Birren B."/>
        </authorList>
    </citation>
    <scope>NUCLEOTIDE SEQUENCE [LARGE SCALE GENOMIC DNA]</scope>
    <source>
        <strain evidence="3">ATCC 38817</strain>
    </source>
</reference>
<dbReference type="AlphaFoldDB" id="A0A058ZD50"/>
<keyword evidence="1" id="KW-1133">Transmembrane helix</keyword>
<keyword evidence="4" id="KW-1185">Reference proteome</keyword>
<dbReference type="GeneID" id="20526454"/>